<dbReference type="CDD" id="cd05289">
    <property type="entry name" value="MDR_like_2"/>
    <property type="match status" value="1"/>
</dbReference>
<dbReference type="InterPro" id="IPR013154">
    <property type="entry name" value="ADH-like_N"/>
</dbReference>
<evidence type="ECO:0000259" key="2">
    <source>
        <dbReference type="SMART" id="SM00829"/>
    </source>
</evidence>
<dbReference type="InterPro" id="IPR020843">
    <property type="entry name" value="ER"/>
</dbReference>
<dbReference type="PANTHER" id="PTHR44154:SF1">
    <property type="entry name" value="QUINONE OXIDOREDUCTASE"/>
    <property type="match status" value="1"/>
</dbReference>
<sequence>MRAIEYGAFGGPEVLRLVEVPIPEPGPGQVRVAVKVAAVNGIDWKIREGQLGEQPLPQRPGVELAGIVDAIGPNVSVEVGDAVFGWAAAGPTRVEGWSHGFPAGAYADYALAEIVIPKPPELSWTDAASLPVAGETALRGVGQLDLRPGDVLLIQGGSGVVGSIATQLAVAQGATVIATTGDSNADYVASLGATPVRYDRGLVQRVRHISPRVDAALDAAGLGELADLITLRGTTERIVSVADPGALKLGITFDGGSPSGHNTGVLTQLADMAVAAAVTLRHSRTYPLTEAAQAQQFSATGHAGGKITLDVNYSRVP</sequence>
<dbReference type="AlphaFoldDB" id="A0A051UK43"/>
<dbReference type="Gene3D" id="3.40.50.720">
    <property type="entry name" value="NAD(P)-binding Rossmann-like Domain"/>
    <property type="match status" value="1"/>
</dbReference>
<protein>
    <recommendedName>
        <fullName evidence="2">Enoyl reductase (ER) domain-containing protein</fullName>
    </recommendedName>
</protein>
<dbReference type="GO" id="GO:0016491">
    <property type="term" value="F:oxidoreductase activity"/>
    <property type="evidence" value="ECO:0007669"/>
    <property type="project" value="InterPro"/>
</dbReference>
<dbReference type="EMBL" id="JLXW01000001">
    <property type="protein sequence ID" value="KBZ69557.1"/>
    <property type="molecule type" value="Genomic_DNA"/>
</dbReference>
<comment type="caution">
    <text evidence="3">The sequence shown here is derived from an EMBL/GenBank/DDBJ whole genome shotgun (WGS) entry which is preliminary data.</text>
</comment>
<keyword evidence="4" id="KW-1185">Reference proteome</keyword>
<dbReference type="RefSeq" id="WP_044483095.1">
    <property type="nucleotide sequence ID" value="NZ_KK328284.1"/>
</dbReference>
<dbReference type="SMART" id="SM00829">
    <property type="entry name" value="PKS_ER"/>
    <property type="match status" value="1"/>
</dbReference>
<dbReference type="Pfam" id="PF08240">
    <property type="entry name" value="ADH_N"/>
    <property type="match status" value="1"/>
</dbReference>
<dbReference type="Gene3D" id="3.90.180.10">
    <property type="entry name" value="Medium-chain alcohol dehydrogenases, catalytic domain"/>
    <property type="match status" value="1"/>
</dbReference>
<accession>A0A051UK43</accession>
<evidence type="ECO:0000313" key="4">
    <source>
        <dbReference type="Proteomes" id="UP000025947"/>
    </source>
</evidence>
<evidence type="ECO:0000256" key="1">
    <source>
        <dbReference type="ARBA" id="ARBA00022857"/>
    </source>
</evidence>
<reference evidence="3 4" key="1">
    <citation type="submission" date="2014-04" db="EMBL/GenBank/DDBJ databases">
        <title>The Genome Sequence of Mycobacterium tuberculosis TKK-01-0051.</title>
        <authorList>
            <consortium name="The Broad Institute Genomics Platform"/>
            <consortium name="The Broad Institute Genome Sequencing Center for Infectious Disease"/>
            <person name="Earl A.M."/>
            <person name="Cohen K."/>
            <person name="Pym A."/>
            <person name="Bishai W."/>
            <person name="Maharaj K."/>
            <person name="Desjardins C."/>
            <person name="Abeel T."/>
            <person name="Young S."/>
            <person name="Zeng Q."/>
            <person name="Gargeya S."/>
            <person name="Abouelleil A."/>
            <person name="Alvarado L."/>
            <person name="Chapman S.B."/>
            <person name="Gainer-Dewar J."/>
            <person name="Goldberg J."/>
            <person name="Griggs A."/>
            <person name="Gujja S."/>
            <person name="Hansen M."/>
            <person name="Howarth C."/>
            <person name="Imamovic A."/>
            <person name="Larimer J."/>
            <person name="Murphy C."/>
            <person name="Naylor J."/>
            <person name="Pearson M."/>
            <person name="Poon T.W."/>
            <person name="Priest M."/>
            <person name="Roberts A."/>
            <person name="Saif S."/>
            <person name="Shea T."/>
            <person name="Sykes S."/>
            <person name="Wortman J."/>
            <person name="Nusbaum C."/>
            <person name="Birren B."/>
        </authorList>
    </citation>
    <scope>NUCLEOTIDE SEQUENCE [LARGE SCALE GENOMIC DNA]</scope>
    <source>
        <strain evidence="3 4">TKK-01-0051</strain>
    </source>
</reference>
<dbReference type="Proteomes" id="UP000025947">
    <property type="component" value="Unassembled WGS sequence"/>
</dbReference>
<dbReference type="HOGENOM" id="CLU_026673_3_3_11"/>
<dbReference type="SUPFAM" id="SSF50129">
    <property type="entry name" value="GroES-like"/>
    <property type="match status" value="1"/>
</dbReference>
<dbReference type="Pfam" id="PF13602">
    <property type="entry name" value="ADH_zinc_N_2"/>
    <property type="match status" value="1"/>
</dbReference>
<dbReference type="InterPro" id="IPR011032">
    <property type="entry name" value="GroES-like_sf"/>
</dbReference>
<evidence type="ECO:0000313" key="3">
    <source>
        <dbReference type="EMBL" id="KBZ69557.1"/>
    </source>
</evidence>
<dbReference type="InterPro" id="IPR051603">
    <property type="entry name" value="Zinc-ADH_QOR/CCCR"/>
</dbReference>
<dbReference type="SUPFAM" id="SSF51735">
    <property type="entry name" value="NAD(P)-binding Rossmann-fold domains"/>
    <property type="match status" value="1"/>
</dbReference>
<proteinExistence type="predicted"/>
<gene>
    <name evidence="3" type="ORF">K875_00275</name>
</gene>
<dbReference type="InterPro" id="IPR036291">
    <property type="entry name" value="NAD(P)-bd_dom_sf"/>
</dbReference>
<feature type="domain" description="Enoyl reductase (ER)" evidence="2">
    <location>
        <begin position="10"/>
        <end position="309"/>
    </location>
</feature>
<dbReference type="PANTHER" id="PTHR44154">
    <property type="entry name" value="QUINONE OXIDOREDUCTASE"/>
    <property type="match status" value="1"/>
</dbReference>
<name>A0A051UK43_9MYCO</name>
<keyword evidence="1" id="KW-0521">NADP</keyword>
<organism evidence="3 4">
    <name type="scientific">Mycobacterium [tuberculosis] TKK-01-0051</name>
    <dbReference type="NCBI Taxonomy" id="1324261"/>
    <lineage>
        <taxon>Bacteria</taxon>
        <taxon>Bacillati</taxon>
        <taxon>Actinomycetota</taxon>
        <taxon>Actinomycetes</taxon>
        <taxon>Mycobacteriales</taxon>
        <taxon>Mycobacteriaceae</taxon>
        <taxon>Mycobacterium</taxon>
        <taxon>Mycobacterium avium complex (MAC)</taxon>
    </lineage>
</organism>
<dbReference type="PATRIC" id="fig|1324261.3.peg.285"/>